<dbReference type="PROSITE" id="PS50109">
    <property type="entry name" value="HIS_KIN"/>
    <property type="match status" value="1"/>
</dbReference>
<dbReference type="PROSITE" id="PS50112">
    <property type="entry name" value="PAS"/>
    <property type="match status" value="1"/>
</dbReference>
<evidence type="ECO:0000256" key="5">
    <source>
        <dbReference type="ARBA" id="ARBA00022741"/>
    </source>
</evidence>
<keyword evidence="5" id="KW-0547">Nucleotide-binding</keyword>
<dbReference type="CDD" id="cd00082">
    <property type="entry name" value="HisKA"/>
    <property type="match status" value="1"/>
</dbReference>
<dbReference type="Pfam" id="PF02518">
    <property type="entry name" value="HATPase_c"/>
    <property type="match status" value="1"/>
</dbReference>
<keyword evidence="13" id="KW-1185">Reference proteome</keyword>
<keyword evidence="7" id="KW-0067">ATP-binding</keyword>
<dbReference type="SUPFAM" id="SSF55874">
    <property type="entry name" value="ATPase domain of HSP90 chaperone/DNA topoisomerase II/histidine kinase"/>
    <property type="match status" value="1"/>
</dbReference>
<evidence type="ECO:0000259" key="11">
    <source>
        <dbReference type="PROSITE" id="PS50112"/>
    </source>
</evidence>
<evidence type="ECO:0000256" key="7">
    <source>
        <dbReference type="ARBA" id="ARBA00022840"/>
    </source>
</evidence>
<dbReference type="EMBL" id="CWGJ01000006">
    <property type="protein sequence ID" value="CRX37785.1"/>
    <property type="molecule type" value="Genomic_DNA"/>
</dbReference>
<keyword evidence="3" id="KW-0597">Phosphoprotein</keyword>
<dbReference type="Pfam" id="PF00989">
    <property type="entry name" value="PAS"/>
    <property type="match status" value="1"/>
</dbReference>
<name>A0A0H5E3J4_9BACT</name>
<keyword evidence="9" id="KW-0175">Coiled coil</keyword>
<comment type="catalytic activity">
    <reaction evidence="1">
        <text>ATP + protein L-histidine = ADP + protein N-phospho-L-histidine.</text>
        <dbReference type="EC" id="2.7.13.3"/>
    </reaction>
</comment>
<dbReference type="InterPro" id="IPR013767">
    <property type="entry name" value="PAS_fold"/>
</dbReference>
<dbReference type="InterPro" id="IPR000014">
    <property type="entry name" value="PAS"/>
</dbReference>
<evidence type="ECO:0000256" key="3">
    <source>
        <dbReference type="ARBA" id="ARBA00022553"/>
    </source>
</evidence>
<dbReference type="Gene3D" id="1.10.287.130">
    <property type="match status" value="1"/>
</dbReference>
<dbReference type="InterPro" id="IPR003594">
    <property type="entry name" value="HATPase_dom"/>
</dbReference>
<evidence type="ECO:0000313" key="13">
    <source>
        <dbReference type="Proteomes" id="UP000220251"/>
    </source>
</evidence>
<dbReference type="PANTHER" id="PTHR43065:SF10">
    <property type="entry name" value="PEROXIDE STRESS-ACTIVATED HISTIDINE KINASE MAK3"/>
    <property type="match status" value="1"/>
</dbReference>
<dbReference type="Pfam" id="PF00512">
    <property type="entry name" value="HisKA"/>
    <property type="match status" value="1"/>
</dbReference>
<dbReference type="RefSeq" id="WP_098037641.1">
    <property type="nucleotide sequence ID" value="NZ_CWGJ01000006.1"/>
</dbReference>
<dbReference type="EC" id="2.7.13.3" evidence="2"/>
<dbReference type="InterPro" id="IPR003661">
    <property type="entry name" value="HisK_dim/P_dom"/>
</dbReference>
<organism evidence="12 13">
    <name type="scientific">Estrella lausannensis</name>
    <dbReference type="NCBI Taxonomy" id="483423"/>
    <lineage>
        <taxon>Bacteria</taxon>
        <taxon>Pseudomonadati</taxon>
        <taxon>Chlamydiota</taxon>
        <taxon>Chlamydiia</taxon>
        <taxon>Parachlamydiales</taxon>
        <taxon>Candidatus Criblamydiaceae</taxon>
        <taxon>Estrella</taxon>
    </lineage>
</organism>
<evidence type="ECO:0000313" key="12">
    <source>
        <dbReference type="EMBL" id="CRX37785.1"/>
    </source>
</evidence>
<dbReference type="SUPFAM" id="SSF55785">
    <property type="entry name" value="PYP-like sensor domain (PAS domain)"/>
    <property type="match status" value="1"/>
</dbReference>
<dbReference type="InterPro" id="IPR036097">
    <property type="entry name" value="HisK_dim/P_sf"/>
</dbReference>
<evidence type="ECO:0000256" key="1">
    <source>
        <dbReference type="ARBA" id="ARBA00000085"/>
    </source>
</evidence>
<dbReference type="GO" id="GO:0005524">
    <property type="term" value="F:ATP binding"/>
    <property type="evidence" value="ECO:0007669"/>
    <property type="project" value="UniProtKB-KW"/>
</dbReference>
<dbReference type="InterPro" id="IPR036890">
    <property type="entry name" value="HATPase_C_sf"/>
</dbReference>
<evidence type="ECO:0000259" key="10">
    <source>
        <dbReference type="PROSITE" id="PS50109"/>
    </source>
</evidence>
<evidence type="ECO:0000256" key="2">
    <source>
        <dbReference type="ARBA" id="ARBA00012438"/>
    </source>
</evidence>
<dbReference type="PRINTS" id="PR00344">
    <property type="entry name" value="BCTRLSENSOR"/>
</dbReference>
<dbReference type="InterPro" id="IPR005467">
    <property type="entry name" value="His_kinase_dom"/>
</dbReference>
<feature type="domain" description="Histidine kinase" evidence="10">
    <location>
        <begin position="225"/>
        <end position="433"/>
    </location>
</feature>
<dbReference type="Gene3D" id="3.30.450.20">
    <property type="entry name" value="PAS domain"/>
    <property type="match status" value="1"/>
</dbReference>
<dbReference type="AlphaFoldDB" id="A0A0H5E3J4"/>
<gene>
    <name evidence="12" type="primary">atoS</name>
    <name evidence="12" type="ORF">ELAC_0429</name>
</gene>
<sequence length="433" mass="48250">MKDSSLEPLKKMAASIAEASSQEKIASLNRAFELFSHEAERIENAYNSLKEEFTAIHQELEKTNIHLKKKVAELNVMTDYMENILSNISQGLVFIDLNGDITTYNAAAEEIFNLNHEKILFRNYWQNFEDDSFGFSMRKALATKAPPPLSFTSVKGEGGELKELEVTATFVFDSGTKVKDLEEDIYVRSMEGIIILIRDITLMKTLEIIAKRSDRMKELGAMAASVAHEIRNPLGGIKGFASLLKRDLENDPEKKKFAEYIIQGADTLNRLVTSILDYSKPVNLKKIPMNLQETILETMAVVQADRELFKNIHIVVEMPDKLIELTADKELLKTAFLNLMVNAIQAMPGGGTLKITARLHEASALVEFEDTGMGIPKENIGKLFTPFFTTKAEGYGFGLAEVLKTVQAHGGDIKVSSEEGKGTSFSLKLPMRG</sequence>
<dbReference type="OrthoDB" id="9796330at2"/>
<dbReference type="SUPFAM" id="SSF47384">
    <property type="entry name" value="Homodimeric domain of signal transducing histidine kinase"/>
    <property type="match status" value="1"/>
</dbReference>
<feature type="domain" description="PAS" evidence="11">
    <location>
        <begin position="77"/>
        <end position="120"/>
    </location>
</feature>
<dbReference type="CDD" id="cd00130">
    <property type="entry name" value="PAS"/>
    <property type="match status" value="1"/>
</dbReference>
<dbReference type="SMART" id="SM00387">
    <property type="entry name" value="HATPase_c"/>
    <property type="match status" value="1"/>
</dbReference>
<dbReference type="SMART" id="SM00091">
    <property type="entry name" value="PAS"/>
    <property type="match status" value="1"/>
</dbReference>
<dbReference type="Gene3D" id="3.30.565.10">
    <property type="entry name" value="Histidine kinase-like ATPase, C-terminal domain"/>
    <property type="match status" value="1"/>
</dbReference>
<keyword evidence="4" id="KW-0808">Transferase</keyword>
<dbReference type="InterPro" id="IPR035965">
    <property type="entry name" value="PAS-like_dom_sf"/>
</dbReference>
<reference evidence="13" key="1">
    <citation type="submission" date="2015-06" db="EMBL/GenBank/DDBJ databases">
        <authorList>
            <person name="Bertelli C."/>
        </authorList>
    </citation>
    <scope>NUCLEOTIDE SEQUENCE [LARGE SCALE GENOMIC DNA]</scope>
    <source>
        <strain evidence="13">CRIB-30</strain>
    </source>
</reference>
<dbReference type="SMART" id="SM00388">
    <property type="entry name" value="HisKA"/>
    <property type="match status" value="1"/>
</dbReference>
<proteinExistence type="predicted"/>
<keyword evidence="6 12" id="KW-0418">Kinase</keyword>
<feature type="coiled-coil region" evidence="9">
    <location>
        <begin position="32"/>
        <end position="77"/>
    </location>
</feature>
<accession>A0A0H5E3J4</accession>
<evidence type="ECO:0000256" key="9">
    <source>
        <dbReference type="SAM" id="Coils"/>
    </source>
</evidence>
<evidence type="ECO:0000256" key="6">
    <source>
        <dbReference type="ARBA" id="ARBA00022777"/>
    </source>
</evidence>
<dbReference type="GO" id="GO:0006355">
    <property type="term" value="P:regulation of DNA-templated transcription"/>
    <property type="evidence" value="ECO:0007669"/>
    <property type="project" value="InterPro"/>
</dbReference>
<evidence type="ECO:0000256" key="4">
    <source>
        <dbReference type="ARBA" id="ARBA00022679"/>
    </source>
</evidence>
<evidence type="ECO:0000256" key="8">
    <source>
        <dbReference type="ARBA" id="ARBA00023012"/>
    </source>
</evidence>
<dbReference type="InterPro" id="IPR004358">
    <property type="entry name" value="Sig_transdc_His_kin-like_C"/>
</dbReference>
<dbReference type="PANTHER" id="PTHR43065">
    <property type="entry name" value="SENSOR HISTIDINE KINASE"/>
    <property type="match status" value="1"/>
</dbReference>
<keyword evidence="8" id="KW-0902">Two-component regulatory system</keyword>
<protein>
    <recommendedName>
        <fullName evidence="2">histidine kinase</fullName>
        <ecNumber evidence="2">2.7.13.3</ecNumber>
    </recommendedName>
</protein>
<dbReference type="Proteomes" id="UP000220251">
    <property type="component" value="Unassembled WGS sequence"/>
</dbReference>
<dbReference type="GO" id="GO:0000155">
    <property type="term" value="F:phosphorelay sensor kinase activity"/>
    <property type="evidence" value="ECO:0007669"/>
    <property type="project" value="InterPro"/>
</dbReference>